<dbReference type="InterPro" id="IPR050707">
    <property type="entry name" value="HTH_MetabolicPath_Reg"/>
</dbReference>
<dbReference type="SUPFAM" id="SSF55781">
    <property type="entry name" value="GAF domain-like"/>
    <property type="match status" value="1"/>
</dbReference>
<dbReference type="InterPro" id="IPR005471">
    <property type="entry name" value="Tscrpt_reg_IclR_N"/>
</dbReference>
<keyword evidence="1" id="KW-0805">Transcription regulation</keyword>
<evidence type="ECO:0000313" key="8">
    <source>
        <dbReference type="Proteomes" id="UP000542813"/>
    </source>
</evidence>
<dbReference type="PANTHER" id="PTHR30136:SF35">
    <property type="entry name" value="HTH-TYPE TRANSCRIPTIONAL REGULATOR RV1719"/>
    <property type="match status" value="1"/>
</dbReference>
<dbReference type="EMBL" id="JACHMM010000001">
    <property type="protein sequence ID" value="MBB5791652.1"/>
    <property type="molecule type" value="Genomic_DNA"/>
</dbReference>
<dbReference type="AlphaFoldDB" id="A0A7W9LPX1"/>
<evidence type="ECO:0000256" key="3">
    <source>
        <dbReference type="ARBA" id="ARBA00023163"/>
    </source>
</evidence>
<evidence type="ECO:0000256" key="4">
    <source>
        <dbReference type="SAM" id="MobiDB-lite"/>
    </source>
</evidence>
<dbReference type="GO" id="GO:0045892">
    <property type="term" value="P:negative regulation of DNA-templated transcription"/>
    <property type="evidence" value="ECO:0007669"/>
    <property type="project" value="TreeGrafter"/>
</dbReference>
<dbReference type="SUPFAM" id="SSF46785">
    <property type="entry name" value="Winged helix' DNA-binding domain"/>
    <property type="match status" value="1"/>
</dbReference>
<dbReference type="InterPro" id="IPR014757">
    <property type="entry name" value="Tscrpt_reg_IclR_C"/>
</dbReference>
<dbReference type="InterPro" id="IPR036388">
    <property type="entry name" value="WH-like_DNA-bd_sf"/>
</dbReference>
<feature type="compositionally biased region" description="Basic and acidic residues" evidence="4">
    <location>
        <begin position="10"/>
        <end position="33"/>
    </location>
</feature>
<dbReference type="GO" id="GO:0003700">
    <property type="term" value="F:DNA-binding transcription factor activity"/>
    <property type="evidence" value="ECO:0007669"/>
    <property type="project" value="TreeGrafter"/>
</dbReference>
<dbReference type="SMART" id="SM00346">
    <property type="entry name" value="HTH_ICLR"/>
    <property type="match status" value="1"/>
</dbReference>
<dbReference type="Pfam" id="PF09339">
    <property type="entry name" value="HTH_IclR"/>
    <property type="match status" value="1"/>
</dbReference>
<evidence type="ECO:0000256" key="2">
    <source>
        <dbReference type="ARBA" id="ARBA00023125"/>
    </source>
</evidence>
<name>A0A7W9LPX1_9ACTN</name>
<feature type="region of interest" description="Disordered" evidence="4">
    <location>
        <begin position="1"/>
        <end position="43"/>
    </location>
</feature>
<evidence type="ECO:0000259" key="5">
    <source>
        <dbReference type="PROSITE" id="PS51077"/>
    </source>
</evidence>
<dbReference type="InterPro" id="IPR036390">
    <property type="entry name" value="WH_DNA-bd_sf"/>
</dbReference>
<dbReference type="PROSITE" id="PS51077">
    <property type="entry name" value="HTH_ICLR"/>
    <property type="match status" value="1"/>
</dbReference>
<dbReference type="InterPro" id="IPR029016">
    <property type="entry name" value="GAF-like_dom_sf"/>
</dbReference>
<feature type="domain" description="IclR-ED" evidence="6">
    <location>
        <begin position="103"/>
        <end position="289"/>
    </location>
</feature>
<keyword evidence="3" id="KW-0804">Transcription</keyword>
<dbReference type="RefSeq" id="WP_184828579.1">
    <property type="nucleotide sequence ID" value="NZ_JACHMM010000001.1"/>
</dbReference>
<evidence type="ECO:0000259" key="6">
    <source>
        <dbReference type="PROSITE" id="PS51078"/>
    </source>
</evidence>
<proteinExistence type="predicted"/>
<sequence>MPRRRPAGRNPEDLDHESTSEAGDEHLDIHDAPDPATATPEQARKYNNRSVERVVSMLNVLQESTEPMSLVEIHRSIRMAKATAFRYLWTLEKHRYVERDASGRYRLGLGFVGMQSRDLEVLQDRARPWLERLRDETDETTNLGVLDGVAVRYVEVAESPRTVRMVSVRGSRDPLYCTALGKAIAAQLPAGQVVELLEQVDLKPRTGHTITSIDRFLAELDKVRRQGYAVDDGENEDDGRCVAVAILGSRLPAALSVSAPSVRFAMEEVPVVAARLAEVAAHLAGEPGAYRTDRTTGG</sequence>
<dbReference type="GO" id="GO:0003677">
    <property type="term" value="F:DNA binding"/>
    <property type="evidence" value="ECO:0007669"/>
    <property type="project" value="UniProtKB-KW"/>
</dbReference>
<feature type="domain" description="HTH iclR-type" evidence="5">
    <location>
        <begin position="48"/>
        <end position="109"/>
    </location>
</feature>
<dbReference type="Gene3D" id="1.10.10.10">
    <property type="entry name" value="Winged helix-like DNA-binding domain superfamily/Winged helix DNA-binding domain"/>
    <property type="match status" value="1"/>
</dbReference>
<gene>
    <name evidence="7" type="ORF">HD601_006227</name>
</gene>
<dbReference type="PANTHER" id="PTHR30136">
    <property type="entry name" value="HELIX-TURN-HELIX TRANSCRIPTIONAL REGULATOR, ICLR FAMILY"/>
    <property type="match status" value="1"/>
</dbReference>
<comment type="caution">
    <text evidence="7">The sequence shown here is derived from an EMBL/GenBank/DDBJ whole genome shotgun (WGS) entry which is preliminary data.</text>
</comment>
<evidence type="ECO:0000256" key="1">
    <source>
        <dbReference type="ARBA" id="ARBA00023015"/>
    </source>
</evidence>
<dbReference type="PROSITE" id="PS51078">
    <property type="entry name" value="ICLR_ED"/>
    <property type="match status" value="1"/>
</dbReference>
<evidence type="ECO:0000313" key="7">
    <source>
        <dbReference type="EMBL" id="MBB5791652.1"/>
    </source>
</evidence>
<dbReference type="Gene3D" id="3.30.450.40">
    <property type="match status" value="1"/>
</dbReference>
<reference evidence="7 8" key="1">
    <citation type="submission" date="2020-08" db="EMBL/GenBank/DDBJ databases">
        <title>Sequencing the genomes of 1000 actinobacteria strains.</title>
        <authorList>
            <person name="Klenk H.-P."/>
        </authorList>
    </citation>
    <scope>NUCLEOTIDE SEQUENCE [LARGE SCALE GENOMIC DNA]</scope>
    <source>
        <strain evidence="7 8">DSM 102122</strain>
    </source>
</reference>
<dbReference type="Proteomes" id="UP000542813">
    <property type="component" value="Unassembled WGS sequence"/>
</dbReference>
<protein>
    <submittedName>
        <fullName evidence="7">IclR family acetate operon transcriptional repressor</fullName>
    </submittedName>
</protein>
<keyword evidence="8" id="KW-1185">Reference proteome</keyword>
<keyword evidence="2" id="KW-0238">DNA-binding</keyword>
<organism evidence="7 8">
    <name type="scientific">Jiangella mangrovi</name>
    <dbReference type="NCBI Taxonomy" id="1524084"/>
    <lineage>
        <taxon>Bacteria</taxon>
        <taxon>Bacillati</taxon>
        <taxon>Actinomycetota</taxon>
        <taxon>Actinomycetes</taxon>
        <taxon>Jiangellales</taxon>
        <taxon>Jiangellaceae</taxon>
        <taxon>Jiangella</taxon>
    </lineage>
</organism>
<accession>A0A7W9LPX1</accession>
<dbReference type="Pfam" id="PF01614">
    <property type="entry name" value="IclR_C"/>
    <property type="match status" value="1"/>
</dbReference>